<name>A0A8S1UNA1_9CILI</name>
<feature type="domain" description="Ubiquitin-like" evidence="1">
    <location>
        <begin position="120"/>
        <end position="188"/>
    </location>
</feature>
<dbReference type="CDD" id="cd17039">
    <property type="entry name" value="Ubl_ubiquitin_like"/>
    <property type="match status" value="1"/>
</dbReference>
<dbReference type="EMBL" id="CAJJDO010000042">
    <property type="protein sequence ID" value="CAD8165192.1"/>
    <property type="molecule type" value="Genomic_DNA"/>
</dbReference>
<dbReference type="AlphaFoldDB" id="A0A8S1UNA1"/>
<evidence type="ECO:0000259" key="1">
    <source>
        <dbReference type="PROSITE" id="PS50053"/>
    </source>
</evidence>
<organism evidence="2 3">
    <name type="scientific">Paramecium pentaurelia</name>
    <dbReference type="NCBI Taxonomy" id="43138"/>
    <lineage>
        <taxon>Eukaryota</taxon>
        <taxon>Sar</taxon>
        <taxon>Alveolata</taxon>
        <taxon>Ciliophora</taxon>
        <taxon>Intramacronucleata</taxon>
        <taxon>Oligohymenophorea</taxon>
        <taxon>Peniculida</taxon>
        <taxon>Parameciidae</taxon>
        <taxon>Paramecium</taxon>
    </lineage>
</organism>
<dbReference type="OrthoDB" id="311297at2759"/>
<dbReference type="Proteomes" id="UP000689195">
    <property type="component" value="Unassembled WGS sequence"/>
</dbReference>
<dbReference type="PROSITE" id="PS50053">
    <property type="entry name" value="UBIQUITIN_2"/>
    <property type="match status" value="1"/>
</dbReference>
<gene>
    <name evidence="2" type="ORF">PPENT_87.1.T0420088</name>
</gene>
<sequence>MYSIQRLDLNPQEIIEQCRLNDNEILDVVVKQTDQFFLIISVLGNDIQVEVDQDQKVFELMDELKIAYKINYPTELVFNQIQLLPDKSFKQQNILSNSYLILRQKQAVTKLKITQGLNLIIVKVRDGMNMIQIEIAPTATVQDLERKVKEKTGINFNFTLQFNMKFLSPYLSLAQQGIKNNCEVILLR</sequence>
<accession>A0A8S1UNA1</accession>
<keyword evidence="3" id="KW-1185">Reference proteome</keyword>
<proteinExistence type="predicted"/>
<evidence type="ECO:0000313" key="3">
    <source>
        <dbReference type="Proteomes" id="UP000689195"/>
    </source>
</evidence>
<reference evidence="2" key="1">
    <citation type="submission" date="2021-01" db="EMBL/GenBank/DDBJ databases">
        <authorList>
            <consortium name="Genoscope - CEA"/>
            <person name="William W."/>
        </authorList>
    </citation>
    <scope>NUCLEOTIDE SEQUENCE</scope>
</reference>
<comment type="caution">
    <text evidence="2">The sequence shown here is derived from an EMBL/GenBank/DDBJ whole genome shotgun (WGS) entry which is preliminary data.</text>
</comment>
<dbReference type="InterPro" id="IPR000626">
    <property type="entry name" value="Ubiquitin-like_dom"/>
</dbReference>
<evidence type="ECO:0000313" key="2">
    <source>
        <dbReference type="EMBL" id="CAD8165192.1"/>
    </source>
</evidence>
<protein>
    <recommendedName>
        <fullName evidence="1">Ubiquitin-like domain-containing protein</fullName>
    </recommendedName>
</protein>